<dbReference type="EMBL" id="ADBL01001393">
    <property type="status" value="NOT_ANNOTATED_CDS"/>
    <property type="molecule type" value="Genomic_DNA"/>
</dbReference>
<evidence type="ECO:0000256" key="1">
    <source>
        <dbReference type="SAM" id="MobiDB-lite"/>
    </source>
</evidence>
<keyword evidence="4" id="KW-1185">Reference proteome</keyword>
<dbReference type="VEuPathDB" id="FungiDB:MAPG_05837"/>
<feature type="region of interest" description="Disordered" evidence="1">
    <location>
        <begin position="81"/>
        <end position="117"/>
    </location>
</feature>
<reference evidence="2" key="2">
    <citation type="submission" date="2010-05" db="EMBL/GenBank/DDBJ databases">
        <title>The Genome Sequence of Magnaporthe poae strain ATCC 64411.</title>
        <authorList>
            <consortium name="The Broad Institute Genome Sequencing Platform"/>
            <consortium name="Broad Institute Genome Sequencing Center for Infectious Disease"/>
            <person name="Ma L.-J."/>
            <person name="Dead R."/>
            <person name="Young S."/>
            <person name="Zeng Q."/>
            <person name="Koehrsen M."/>
            <person name="Alvarado L."/>
            <person name="Berlin A."/>
            <person name="Chapman S.B."/>
            <person name="Chen Z."/>
            <person name="Freedman E."/>
            <person name="Gellesch M."/>
            <person name="Goldberg J."/>
            <person name="Griggs A."/>
            <person name="Gujja S."/>
            <person name="Heilman E.R."/>
            <person name="Heiman D."/>
            <person name="Hepburn T."/>
            <person name="Howarth C."/>
            <person name="Jen D."/>
            <person name="Larson L."/>
            <person name="Mehta T."/>
            <person name="Neiman D."/>
            <person name="Pearson M."/>
            <person name="Roberts A."/>
            <person name="Saif S."/>
            <person name="Shea T."/>
            <person name="Shenoy N."/>
            <person name="Sisk P."/>
            <person name="Stolte C."/>
            <person name="Sykes S."/>
            <person name="Walk T."/>
            <person name="White J."/>
            <person name="Yandava C."/>
            <person name="Haas B."/>
            <person name="Nusbaum C."/>
            <person name="Birren B."/>
        </authorList>
    </citation>
    <scope>NUCLEOTIDE SEQUENCE</scope>
    <source>
        <strain evidence="2">ATCC 64411</strain>
    </source>
</reference>
<evidence type="ECO:0000313" key="3">
    <source>
        <dbReference type="EnsemblFungi" id="MAPG_05837T0"/>
    </source>
</evidence>
<dbReference type="Proteomes" id="UP000011715">
    <property type="component" value="Unassembled WGS sequence"/>
</dbReference>
<gene>
    <name evidence="2" type="ORF">MAPG_05837</name>
</gene>
<dbReference type="AlphaFoldDB" id="A0A0C4E0G3"/>
<evidence type="ECO:0000313" key="2">
    <source>
        <dbReference type="EMBL" id="KLU86828.1"/>
    </source>
</evidence>
<evidence type="ECO:0000313" key="4">
    <source>
        <dbReference type="Proteomes" id="UP000011715"/>
    </source>
</evidence>
<feature type="compositionally biased region" description="Low complexity" evidence="1">
    <location>
        <begin position="103"/>
        <end position="117"/>
    </location>
</feature>
<reference evidence="4" key="1">
    <citation type="submission" date="2010-05" db="EMBL/GenBank/DDBJ databases">
        <title>The genome sequence of Magnaporthe poae strain ATCC 64411.</title>
        <authorList>
            <person name="Ma L.-J."/>
            <person name="Dead R."/>
            <person name="Young S."/>
            <person name="Zeng Q."/>
            <person name="Koehrsen M."/>
            <person name="Alvarado L."/>
            <person name="Berlin A."/>
            <person name="Chapman S.B."/>
            <person name="Chen Z."/>
            <person name="Freedman E."/>
            <person name="Gellesch M."/>
            <person name="Goldberg J."/>
            <person name="Griggs A."/>
            <person name="Gujja S."/>
            <person name="Heilman E.R."/>
            <person name="Heiman D."/>
            <person name="Hepburn T."/>
            <person name="Howarth C."/>
            <person name="Jen D."/>
            <person name="Larson L."/>
            <person name="Mehta T."/>
            <person name="Neiman D."/>
            <person name="Pearson M."/>
            <person name="Roberts A."/>
            <person name="Saif S."/>
            <person name="Shea T."/>
            <person name="Shenoy N."/>
            <person name="Sisk P."/>
            <person name="Stolte C."/>
            <person name="Sykes S."/>
            <person name="Walk T."/>
            <person name="White J."/>
            <person name="Yandava C."/>
            <person name="Haas B."/>
            <person name="Nusbaum C."/>
            <person name="Birren B."/>
        </authorList>
    </citation>
    <scope>NUCLEOTIDE SEQUENCE [LARGE SCALE GENOMIC DNA]</scope>
    <source>
        <strain evidence="4">ATCC 64411 / 73-15</strain>
    </source>
</reference>
<dbReference type="EMBL" id="GL876969">
    <property type="protein sequence ID" value="KLU86828.1"/>
    <property type="molecule type" value="Genomic_DNA"/>
</dbReference>
<organism evidence="3 4">
    <name type="scientific">Magnaporthiopsis poae (strain ATCC 64411 / 73-15)</name>
    <name type="common">Kentucky bluegrass fungus</name>
    <name type="synonym">Magnaporthe poae</name>
    <dbReference type="NCBI Taxonomy" id="644358"/>
    <lineage>
        <taxon>Eukaryota</taxon>
        <taxon>Fungi</taxon>
        <taxon>Dikarya</taxon>
        <taxon>Ascomycota</taxon>
        <taxon>Pezizomycotina</taxon>
        <taxon>Sordariomycetes</taxon>
        <taxon>Sordariomycetidae</taxon>
        <taxon>Magnaporthales</taxon>
        <taxon>Magnaporthaceae</taxon>
        <taxon>Magnaporthiopsis</taxon>
    </lineage>
</organism>
<accession>A0A0C4E0G3</accession>
<reference evidence="2" key="3">
    <citation type="submission" date="2011-03" db="EMBL/GenBank/DDBJ databases">
        <title>Annotation of Magnaporthe poae ATCC 64411.</title>
        <authorList>
            <person name="Ma L.-J."/>
            <person name="Dead R."/>
            <person name="Young S.K."/>
            <person name="Zeng Q."/>
            <person name="Gargeya S."/>
            <person name="Fitzgerald M."/>
            <person name="Haas B."/>
            <person name="Abouelleil A."/>
            <person name="Alvarado L."/>
            <person name="Arachchi H.M."/>
            <person name="Berlin A."/>
            <person name="Brown A."/>
            <person name="Chapman S.B."/>
            <person name="Chen Z."/>
            <person name="Dunbar C."/>
            <person name="Freedman E."/>
            <person name="Gearin G."/>
            <person name="Gellesch M."/>
            <person name="Goldberg J."/>
            <person name="Griggs A."/>
            <person name="Gujja S."/>
            <person name="Heiman D."/>
            <person name="Howarth C."/>
            <person name="Larson L."/>
            <person name="Lui A."/>
            <person name="MacDonald P.J.P."/>
            <person name="Mehta T."/>
            <person name="Montmayeur A."/>
            <person name="Murphy C."/>
            <person name="Neiman D."/>
            <person name="Pearson M."/>
            <person name="Priest M."/>
            <person name="Roberts A."/>
            <person name="Saif S."/>
            <person name="Shea T."/>
            <person name="Shenoy N."/>
            <person name="Sisk P."/>
            <person name="Stolte C."/>
            <person name="Sykes S."/>
            <person name="Yandava C."/>
            <person name="Wortman J."/>
            <person name="Nusbaum C."/>
            <person name="Birren B."/>
        </authorList>
    </citation>
    <scope>NUCLEOTIDE SEQUENCE</scope>
    <source>
        <strain evidence="2">ATCC 64411</strain>
    </source>
</reference>
<reference evidence="3" key="4">
    <citation type="journal article" date="2015" name="G3 (Bethesda)">
        <title>Genome sequences of three phytopathogenic species of the Magnaporthaceae family of fungi.</title>
        <authorList>
            <person name="Okagaki L.H."/>
            <person name="Nunes C.C."/>
            <person name="Sailsbery J."/>
            <person name="Clay B."/>
            <person name="Brown D."/>
            <person name="John T."/>
            <person name="Oh Y."/>
            <person name="Young N."/>
            <person name="Fitzgerald M."/>
            <person name="Haas B.J."/>
            <person name="Zeng Q."/>
            <person name="Young S."/>
            <person name="Adiconis X."/>
            <person name="Fan L."/>
            <person name="Levin J.Z."/>
            <person name="Mitchell T.K."/>
            <person name="Okubara P.A."/>
            <person name="Farman M.L."/>
            <person name="Kohn L.M."/>
            <person name="Birren B."/>
            <person name="Ma L.-J."/>
            <person name="Dean R.A."/>
        </authorList>
    </citation>
    <scope>NUCLEOTIDE SEQUENCE</scope>
    <source>
        <strain evidence="3">ATCC 64411 / 73-15</strain>
    </source>
</reference>
<reference evidence="3" key="5">
    <citation type="submission" date="2015-06" db="UniProtKB">
        <authorList>
            <consortium name="EnsemblFungi"/>
        </authorList>
    </citation>
    <scope>IDENTIFICATION</scope>
    <source>
        <strain evidence="3">ATCC 64411</strain>
    </source>
</reference>
<dbReference type="EnsemblFungi" id="MAPG_05837T0">
    <property type="protein sequence ID" value="MAPG_05837T0"/>
    <property type="gene ID" value="MAPG_05837"/>
</dbReference>
<sequence length="117" mass="12666">MANTKTTTISQPEPRGECLFRLSALPAELQLDIFRRAMSADLTVVSLTKGTMCISGELLCAGFQNVALTCRLAAKALEDIKRRNRRAPLEQSTPEDPEGGAHGPPRAAPAPRVHLFP</sequence>
<proteinExistence type="predicted"/>
<name>A0A0C4E0G3_MAGP6</name>
<protein>
    <submittedName>
        <fullName evidence="2 3">Uncharacterized protein</fullName>
    </submittedName>
</protein>
<dbReference type="eggNOG" id="ENOG502RNH5">
    <property type="taxonomic scope" value="Eukaryota"/>
</dbReference>